<dbReference type="InterPro" id="IPR036704">
    <property type="entry name" value="RraA/RraA-like_sf"/>
</dbReference>
<reference evidence="10" key="1">
    <citation type="submission" date="2021-01" db="EMBL/GenBank/DDBJ databases">
        <authorList>
            <person name="Corre E."/>
            <person name="Pelletier E."/>
            <person name="Niang G."/>
            <person name="Scheremetjew M."/>
            <person name="Finn R."/>
            <person name="Kale V."/>
            <person name="Holt S."/>
            <person name="Cochrane G."/>
            <person name="Meng A."/>
            <person name="Brown T."/>
            <person name="Cohen L."/>
        </authorList>
    </citation>
    <scope>NUCLEOTIDE SEQUENCE</scope>
    <source>
        <strain evidence="10">Isolate 1302-5</strain>
    </source>
</reference>
<dbReference type="InterPro" id="IPR005493">
    <property type="entry name" value="RraA/RraA-like"/>
</dbReference>
<dbReference type="GO" id="GO:0008948">
    <property type="term" value="F:oxaloacetate decarboxylase activity"/>
    <property type="evidence" value="ECO:0007669"/>
    <property type="project" value="UniProtKB-EC"/>
</dbReference>
<evidence type="ECO:0000256" key="8">
    <source>
        <dbReference type="PIRSR" id="PIRSR605493-1"/>
    </source>
</evidence>
<dbReference type="GO" id="GO:0046872">
    <property type="term" value="F:metal ion binding"/>
    <property type="evidence" value="ECO:0007669"/>
    <property type="project" value="UniProtKB-KW"/>
</dbReference>
<keyword evidence="5 9" id="KW-0456">Lyase</keyword>
<keyword evidence="4 8" id="KW-0479">Metal-binding</keyword>
<evidence type="ECO:0000256" key="6">
    <source>
        <dbReference type="ARBA" id="ARBA00025046"/>
    </source>
</evidence>
<feature type="binding site" evidence="8">
    <location>
        <position position="156"/>
    </location>
    <ligand>
        <name>substrate</name>
    </ligand>
</feature>
<keyword evidence="8" id="KW-0460">Magnesium</keyword>
<evidence type="ECO:0000256" key="2">
    <source>
        <dbReference type="ARBA" id="ARBA00008621"/>
    </source>
</evidence>
<comment type="cofactor">
    <cofactor evidence="8">
        <name>Mg(2+)</name>
        <dbReference type="ChEBI" id="CHEBI:18420"/>
    </cofactor>
</comment>
<protein>
    <recommendedName>
        <fullName evidence="9">4-hydroxy-4-methyl-2-oxoglutarate aldolase</fullName>
        <shortName evidence="9">HMG aldolase</shortName>
        <ecNumber evidence="9">4.1.1.112</ecNumber>
        <ecNumber evidence="9">4.1.3.17</ecNumber>
    </recommendedName>
    <alternativeName>
        <fullName evidence="9">Oxaloacetate decarboxylase</fullName>
    </alternativeName>
</protein>
<dbReference type="CDD" id="cd16841">
    <property type="entry name" value="RraA_family"/>
    <property type="match status" value="1"/>
</dbReference>
<feature type="binding site" evidence="8">
    <location>
        <position position="157"/>
    </location>
    <ligand>
        <name>Mg(2+)</name>
        <dbReference type="ChEBI" id="CHEBI:18420"/>
    </ligand>
</feature>
<dbReference type="NCBIfam" id="NF006875">
    <property type="entry name" value="PRK09372.1"/>
    <property type="match status" value="1"/>
</dbReference>
<gene>
    <name evidence="10" type="ORF">OAUR00152_LOCUS9716</name>
</gene>
<feature type="binding site" evidence="8">
    <location>
        <begin position="134"/>
        <end position="137"/>
    </location>
    <ligand>
        <name>substrate</name>
    </ligand>
</feature>
<dbReference type="GO" id="GO:0008428">
    <property type="term" value="F:ribonuclease inhibitor activity"/>
    <property type="evidence" value="ECO:0007669"/>
    <property type="project" value="InterPro"/>
</dbReference>
<dbReference type="EC" id="4.1.1.112" evidence="9"/>
<dbReference type="EC" id="4.1.3.17" evidence="9"/>
<evidence type="ECO:0000256" key="4">
    <source>
        <dbReference type="ARBA" id="ARBA00022723"/>
    </source>
</evidence>
<comment type="similarity">
    <text evidence="2 9">Belongs to the class II aldolase/RraA-like family.</text>
</comment>
<dbReference type="Gene3D" id="3.50.30.40">
    <property type="entry name" value="Ribonuclease E inhibitor RraA/RraA-like"/>
    <property type="match status" value="1"/>
</dbReference>
<evidence type="ECO:0000256" key="7">
    <source>
        <dbReference type="ARBA" id="ARBA00047973"/>
    </source>
</evidence>
<dbReference type="AlphaFoldDB" id="A0A7S4MIM7"/>
<accession>A0A7S4MIM7</accession>
<comment type="catalytic activity">
    <reaction evidence="1 9">
        <text>4-hydroxy-4-methyl-2-oxoglutarate = 2 pyruvate</text>
        <dbReference type="Rhea" id="RHEA:22748"/>
        <dbReference type="ChEBI" id="CHEBI:15361"/>
        <dbReference type="ChEBI" id="CHEBI:58276"/>
        <dbReference type="EC" id="4.1.3.17"/>
    </reaction>
</comment>
<dbReference type="SUPFAM" id="SSF89562">
    <property type="entry name" value="RraA-like"/>
    <property type="match status" value="1"/>
</dbReference>
<sequence length="224" mass="23352">MIKAGTGARIARQLIARTCPAAASAPIAAALGRIIISAPSATSMSADGRAHRGFATSPATADLCDEHVESPIRPCIATPGVLNDYGAIQKFHGRIETVKCFESNPLVRKTLGEDGDGRVLVVDGGASTRCAILGDMLAAMGRDNGWSGIVVNGCIRDSAIIAGTEIGVKARGTHPLKSIKTHMGERGTIVAFAGVEFVPGHWLYADEDGIIVSETELHLPDSKL</sequence>
<evidence type="ECO:0000256" key="1">
    <source>
        <dbReference type="ARBA" id="ARBA00001342"/>
    </source>
</evidence>
<dbReference type="NCBIfam" id="TIGR01935">
    <property type="entry name" value="NOT-MenG"/>
    <property type="match status" value="1"/>
</dbReference>
<comment type="function">
    <text evidence="6 9">Catalyzes the aldol cleavage of 4-hydroxy-4-methyl-2-oxoglutarate (HMG) into 2 molecules of pyruvate. Also contains a secondary oxaloacetate (OAA) decarboxylase activity due to the common pyruvate enolate transition state formed following C-C bond cleavage in the retro-aldol and decarboxylation reactions.</text>
</comment>
<evidence type="ECO:0000256" key="5">
    <source>
        <dbReference type="ARBA" id="ARBA00023239"/>
    </source>
</evidence>
<dbReference type="PANTHER" id="PTHR33254:SF4">
    <property type="entry name" value="4-HYDROXY-4-METHYL-2-OXOGLUTARATE ALDOLASE 3-RELATED"/>
    <property type="match status" value="1"/>
</dbReference>
<evidence type="ECO:0000256" key="9">
    <source>
        <dbReference type="RuleBase" id="RU004338"/>
    </source>
</evidence>
<dbReference type="EMBL" id="HBKQ01014163">
    <property type="protein sequence ID" value="CAE2224583.1"/>
    <property type="molecule type" value="Transcribed_RNA"/>
</dbReference>
<comment type="cofactor">
    <cofactor evidence="9">
        <name>a divalent metal cation</name>
        <dbReference type="ChEBI" id="CHEBI:60240"/>
    </cofactor>
</comment>
<organism evidence="10">
    <name type="scientific">Odontella aurita</name>
    <dbReference type="NCBI Taxonomy" id="265563"/>
    <lineage>
        <taxon>Eukaryota</taxon>
        <taxon>Sar</taxon>
        <taxon>Stramenopiles</taxon>
        <taxon>Ochrophyta</taxon>
        <taxon>Bacillariophyta</taxon>
        <taxon>Mediophyceae</taxon>
        <taxon>Biddulphiophycidae</taxon>
        <taxon>Eupodiscales</taxon>
        <taxon>Odontellaceae</taxon>
        <taxon>Odontella</taxon>
    </lineage>
</organism>
<proteinExistence type="inferred from homology"/>
<evidence type="ECO:0000256" key="3">
    <source>
        <dbReference type="ARBA" id="ARBA00011233"/>
    </source>
</evidence>
<dbReference type="GO" id="GO:0047443">
    <property type="term" value="F:4-hydroxy-4-methyl-2-oxoglutarate aldolase activity"/>
    <property type="evidence" value="ECO:0007669"/>
    <property type="project" value="UniProtKB-EC"/>
</dbReference>
<dbReference type="GO" id="GO:0051252">
    <property type="term" value="P:regulation of RNA metabolic process"/>
    <property type="evidence" value="ECO:0007669"/>
    <property type="project" value="InterPro"/>
</dbReference>
<evidence type="ECO:0000313" key="10">
    <source>
        <dbReference type="EMBL" id="CAE2224583.1"/>
    </source>
</evidence>
<name>A0A7S4MIM7_9STRA</name>
<dbReference type="Pfam" id="PF03737">
    <property type="entry name" value="RraA-like"/>
    <property type="match status" value="1"/>
</dbReference>
<comment type="catalytic activity">
    <reaction evidence="7 9">
        <text>oxaloacetate + H(+) = pyruvate + CO2</text>
        <dbReference type="Rhea" id="RHEA:15641"/>
        <dbReference type="ChEBI" id="CHEBI:15361"/>
        <dbReference type="ChEBI" id="CHEBI:15378"/>
        <dbReference type="ChEBI" id="CHEBI:16452"/>
        <dbReference type="ChEBI" id="CHEBI:16526"/>
        <dbReference type="EC" id="4.1.1.112"/>
    </reaction>
</comment>
<dbReference type="PANTHER" id="PTHR33254">
    <property type="entry name" value="4-HYDROXY-4-METHYL-2-OXOGLUTARATE ALDOLASE 3-RELATED"/>
    <property type="match status" value="1"/>
</dbReference>
<comment type="subunit">
    <text evidence="3 9">Homotrimer.</text>
</comment>
<dbReference type="InterPro" id="IPR010203">
    <property type="entry name" value="RraA"/>
</dbReference>